<dbReference type="EMBL" id="CAKOFQ010007086">
    <property type="protein sequence ID" value="CAH1990400.1"/>
    <property type="molecule type" value="Genomic_DNA"/>
</dbReference>
<name>A0A9P0PLI6_ACAOB</name>
<dbReference type="Proteomes" id="UP001152888">
    <property type="component" value="Unassembled WGS sequence"/>
</dbReference>
<evidence type="ECO:0000313" key="1">
    <source>
        <dbReference type="EMBL" id="CAH1990400.1"/>
    </source>
</evidence>
<proteinExistence type="predicted"/>
<organism evidence="1 2">
    <name type="scientific">Acanthoscelides obtectus</name>
    <name type="common">Bean weevil</name>
    <name type="synonym">Bruchus obtectus</name>
    <dbReference type="NCBI Taxonomy" id="200917"/>
    <lineage>
        <taxon>Eukaryota</taxon>
        <taxon>Metazoa</taxon>
        <taxon>Ecdysozoa</taxon>
        <taxon>Arthropoda</taxon>
        <taxon>Hexapoda</taxon>
        <taxon>Insecta</taxon>
        <taxon>Pterygota</taxon>
        <taxon>Neoptera</taxon>
        <taxon>Endopterygota</taxon>
        <taxon>Coleoptera</taxon>
        <taxon>Polyphaga</taxon>
        <taxon>Cucujiformia</taxon>
        <taxon>Chrysomeloidea</taxon>
        <taxon>Chrysomelidae</taxon>
        <taxon>Bruchinae</taxon>
        <taxon>Bruchini</taxon>
        <taxon>Acanthoscelides</taxon>
    </lineage>
</organism>
<accession>A0A9P0PLI6</accession>
<keyword evidence="2" id="KW-1185">Reference proteome</keyword>
<gene>
    <name evidence="1" type="ORF">ACAOBT_LOCUS19637</name>
</gene>
<protein>
    <submittedName>
        <fullName evidence="1">Uncharacterized protein</fullName>
    </submittedName>
</protein>
<dbReference type="AlphaFoldDB" id="A0A9P0PLI6"/>
<evidence type="ECO:0000313" key="2">
    <source>
        <dbReference type="Proteomes" id="UP001152888"/>
    </source>
</evidence>
<comment type="caution">
    <text evidence="1">The sequence shown here is derived from an EMBL/GenBank/DDBJ whole genome shotgun (WGS) entry which is preliminary data.</text>
</comment>
<reference evidence="1" key="1">
    <citation type="submission" date="2022-03" db="EMBL/GenBank/DDBJ databases">
        <authorList>
            <person name="Sayadi A."/>
        </authorList>
    </citation>
    <scope>NUCLEOTIDE SEQUENCE</scope>
</reference>
<sequence length="31" mass="3467">MMEGSHQLAPQIWPTSGNIRLHSSNFSRLGN</sequence>